<dbReference type="RefSeq" id="WP_185040608.1">
    <property type="nucleotide sequence ID" value="NZ_BAABFG010000005.1"/>
</dbReference>
<comment type="caution">
    <text evidence="3">The sequence shown here is derived from an EMBL/GenBank/DDBJ whole genome shotgun (WGS) entry which is preliminary data.</text>
</comment>
<feature type="region of interest" description="Disordered" evidence="2">
    <location>
        <begin position="425"/>
        <end position="520"/>
    </location>
</feature>
<keyword evidence="1" id="KW-0175">Coiled coil</keyword>
<evidence type="ECO:0000313" key="3">
    <source>
        <dbReference type="EMBL" id="MBB4740168.1"/>
    </source>
</evidence>
<evidence type="ECO:0008006" key="5">
    <source>
        <dbReference type="Google" id="ProtNLM"/>
    </source>
</evidence>
<feature type="coiled-coil region" evidence="1">
    <location>
        <begin position="581"/>
        <end position="608"/>
    </location>
</feature>
<dbReference type="SUPFAM" id="SSF53335">
    <property type="entry name" value="S-adenosyl-L-methionine-dependent methyltransferases"/>
    <property type="match status" value="1"/>
</dbReference>
<protein>
    <recommendedName>
        <fullName evidence="5">Methyltransferase family protein</fullName>
    </recommendedName>
</protein>
<feature type="compositionally biased region" description="Gly residues" evidence="2">
    <location>
        <begin position="508"/>
        <end position="520"/>
    </location>
</feature>
<accession>A0A7W7GXL9</accession>
<dbReference type="Proteomes" id="UP000546162">
    <property type="component" value="Unassembled WGS sequence"/>
</dbReference>
<feature type="region of interest" description="Disordered" evidence="2">
    <location>
        <begin position="1"/>
        <end position="21"/>
    </location>
</feature>
<dbReference type="Gene3D" id="3.40.50.150">
    <property type="entry name" value="Vaccinia Virus protein VP39"/>
    <property type="match status" value="1"/>
</dbReference>
<dbReference type="EMBL" id="JACHNB010000001">
    <property type="protein sequence ID" value="MBB4740168.1"/>
    <property type="molecule type" value="Genomic_DNA"/>
</dbReference>
<evidence type="ECO:0000256" key="1">
    <source>
        <dbReference type="SAM" id="Coils"/>
    </source>
</evidence>
<dbReference type="InterPro" id="IPR029063">
    <property type="entry name" value="SAM-dependent_MTases_sf"/>
</dbReference>
<keyword evidence="4" id="KW-1185">Reference proteome</keyword>
<dbReference type="AlphaFoldDB" id="A0A7W7GXL9"/>
<gene>
    <name evidence="3" type="ORF">BJY16_003627</name>
</gene>
<evidence type="ECO:0000256" key="2">
    <source>
        <dbReference type="SAM" id="MobiDB-lite"/>
    </source>
</evidence>
<reference evidence="3 4" key="1">
    <citation type="submission" date="2020-08" db="EMBL/GenBank/DDBJ databases">
        <title>Sequencing the genomes of 1000 actinobacteria strains.</title>
        <authorList>
            <person name="Klenk H.-P."/>
        </authorList>
    </citation>
    <scope>NUCLEOTIDE SEQUENCE [LARGE SCALE GENOMIC DNA]</scope>
    <source>
        <strain evidence="3 4">DSM 45809</strain>
    </source>
</reference>
<evidence type="ECO:0000313" key="4">
    <source>
        <dbReference type="Proteomes" id="UP000546162"/>
    </source>
</evidence>
<name>A0A7W7GXL9_9ACTN</name>
<organism evidence="3 4">
    <name type="scientific">Actinoplanes octamycinicus</name>
    <dbReference type="NCBI Taxonomy" id="135948"/>
    <lineage>
        <taxon>Bacteria</taxon>
        <taxon>Bacillati</taxon>
        <taxon>Actinomycetota</taxon>
        <taxon>Actinomycetes</taxon>
        <taxon>Micromonosporales</taxon>
        <taxon>Micromonosporaceae</taxon>
        <taxon>Actinoplanes</taxon>
    </lineage>
</organism>
<proteinExistence type="predicted"/>
<sequence>MSVRSIGADMPHWSEPADSGARGPALAALAAATHGKTLVIGPHAAEIVDRLTARELTFLVRGEHPAPVRGKHPAEPGPHVEVWRGSLGDLPAEPAFDTILALGGLDRTGSTESPDLPWPAALSRVLTALLPGGRLLLGLANPAGLHHLVALPAEPSPADWSAPAEDDPTRPAGLAQLTGLLRSHGLEVDRGYAAFPDPAAPTALLSEEFLTDPAMRGVVESTLRRALIPTTPLLADPRPIARRLLRAGLAVSTAPAWFVVASRPGPLPPPPVPHALVAPSVPQRLTAPSVPRTLIVSPVSQTPTASPGSRALVAPPGSRALVAPPGPHALTTAPGHAAASRIDRDPVRGWVCRVPGGSTAVALPAGRCLHDLLITTARGHDQPAMRGLLAAWQGGPLAEIDAEEIVVSSDGSLCINPIDSADPAFQSGPIGDIVSGGSPEPIGSSDSGNSPEPVGPVGSADPLPLTDQAGGLPDGSASGVSDGWRGGLPDSSTDGLPDGSGNALPDGSGDGLPDGSGGGLPGEALRNFACAMFDEGLAHLWPTPADEAEVTALLAEMAGQQAPNWPGPAGTGRSRMEPPTLRETVAERDRLRRELAEARAQVAWCEQRVAQRDAELIRANRVITALKATAPGRAATAVAGGLRSGKRMARAALRRLRPEE</sequence>